<reference evidence="1 2" key="1">
    <citation type="journal article" date="2016" name="Sci. Rep.">
        <title>Penicillium arizonense, a new, genome sequenced fungal species, reveals a high chemical diversity in secreted metabolites.</title>
        <authorList>
            <person name="Grijseels S."/>
            <person name="Nielsen J.C."/>
            <person name="Randelovic M."/>
            <person name="Nielsen J."/>
            <person name="Nielsen K.F."/>
            <person name="Workman M."/>
            <person name="Frisvad J.C."/>
        </authorList>
    </citation>
    <scope>NUCLEOTIDE SEQUENCE [LARGE SCALE GENOMIC DNA]</scope>
    <source>
        <strain evidence="1 2">CBS 141311</strain>
    </source>
</reference>
<dbReference type="RefSeq" id="XP_022485717.1">
    <property type="nucleotide sequence ID" value="XM_022634443.1"/>
</dbReference>
<dbReference type="OrthoDB" id="4249675at2759"/>
<protein>
    <submittedName>
        <fullName evidence="1">Uncharacterized protein</fullName>
    </submittedName>
</protein>
<organism evidence="1 2">
    <name type="scientific">Penicillium arizonense</name>
    <dbReference type="NCBI Taxonomy" id="1835702"/>
    <lineage>
        <taxon>Eukaryota</taxon>
        <taxon>Fungi</taxon>
        <taxon>Dikarya</taxon>
        <taxon>Ascomycota</taxon>
        <taxon>Pezizomycotina</taxon>
        <taxon>Eurotiomycetes</taxon>
        <taxon>Eurotiomycetidae</taxon>
        <taxon>Eurotiales</taxon>
        <taxon>Aspergillaceae</taxon>
        <taxon>Penicillium</taxon>
    </lineage>
</organism>
<sequence>MASEILVSMSDAGIIFCRHLDSIATNTVAMPLDQIQEPLSSNIFIFQEPTVLGHFFKDTTSPFLNISNGVRKLRLDILHTVSTAQLTPLEENGGIDGPNLSVLVEGWRSACRSIPRDHHIKEMVFDMSCGQPLEIRHIIRLLQQISTTTCLKASGTVHCYVQGCDPEKKAWLEASLVSTSTS</sequence>
<dbReference type="GeneID" id="34579177"/>
<dbReference type="AlphaFoldDB" id="A0A1F5LAL3"/>
<comment type="caution">
    <text evidence="1">The sequence shown here is derived from an EMBL/GenBank/DDBJ whole genome shotgun (WGS) entry which is preliminary data.</text>
</comment>
<dbReference type="Proteomes" id="UP000177622">
    <property type="component" value="Unassembled WGS sequence"/>
</dbReference>
<dbReference type="EMBL" id="LXJU01000017">
    <property type="protein sequence ID" value="OGE50268.1"/>
    <property type="molecule type" value="Genomic_DNA"/>
</dbReference>
<evidence type="ECO:0000313" key="1">
    <source>
        <dbReference type="EMBL" id="OGE50268.1"/>
    </source>
</evidence>
<evidence type="ECO:0000313" key="2">
    <source>
        <dbReference type="Proteomes" id="UP000177622"/>
    </source>
</evidence>
<proteinExistence type="predicted"/>
<name>A0A1F5LAL3_PENAI</name>
<keyword evidence="2" id="KW-1185">Reference proteome</keyword>
<accession>A0A1F5LAL3</accession>
<gene>
    <name evidence="1" type="ORF">PENARI_c017G11684</name>
</gene>